<dbReference type="AlphaFoldDB" id="A0A382TBL0"/>
<dbReference type="PANTHER" id="PTHR35891">
    <property type="entry name" value="THIOL:DISULFIDE INTERCHANGE PROTEIN DSBA"/>
    <property type="match status" value="1"/>
</dbReference>
<evidence type="ECO:0000256" key="2">
    <source>
        <dbReference type="ARBA" id="ARBA00013831"/>
    </source>
</evidence>
<evidence type="ECO:0000256" key="3">
    <source>
        <dbReference type="ARBA" id="ARBA00022729"/>
    </source>
</evidence>
<dbReference type="SUPFAM" id="SSF52833">
    <property type="entry name" value="Thioredoxin-like"/>
    <property type="match status" value="1"/>
</dbReference>
<gene>
    <name evidence="7" type="ORF">METZ01_LOCUS372363</name>
</gene>
<dbReference type="InterPro" id="IPR023205">
    <property type="entry name" value="DsbA/DsbL"/>
</dbReference>
<feature type="domain" description="DSBA-like thioredoxin" evidence="6">
    <location>
        <begin position="48"/>
        <end position="196"/>
    </location>
</feature>
<dbReference type="InterPro" id="IPR050824">
    <property type="entry name" value="Thiol_disulfide_DsbA"/>
</dbReference>
<evidence type="ECO:0000256" key="4">
    <source>
        <dbReference type="ARBA" id="ARBA00023157"/>
    </source>
</evidence>
<dbReference type="InterPro" id="IPR001853">
    <property type="entry name" value="DSBA-like_thioredoxin_dom"/>
</dbReference>
<reference evidence="7" key="1">
    <citation type="submission" date="2018-05" db="EMBL/GenBank/DDBJ databases">
        <authorList>
            <person name="Lanie J.A."/>
            <person name="Ng W.-L."/>
            <person name="Kazmierczak K.M."/>
            <person name="Andrzejewski T.M."/>
            <person name="Davidsen T.M."/>
            <person name="Wayne K.J."/>
            <person name="Tettelin H."/>
            <person name="Glass J.I."/>
            <person name="Rusch D."/>
            <person name="Podicherti R."/>
            <person name="Tsui H.-C.T."/>
            <person name="Winkler M.E."/>
        </authorList>
    </citation>
    <scope>NUCLEOTIDE SEQUENCE</scope>
</reference>
<keyword evidence="5" id="KW-0676">Redox-active center</keyword>
<dbReference type="GO" id="GO:0016491">
    <property type="term" value="F:oxidoreductase activity"/>
    <property type="evidence" value="ECO:0007669"/>
    <property type="project" value="InterPro"/>
</dbReference>
<protein>
    <recommendedName>
        <fullName evidence="2">Thiol:disulfide interchange protein DsbA</fullName>
    </recommendedName>
</protein>
<evidence type="ECO:0000256" key="5">
    <source>
        <dbReference type="ARBA" id="ARBA00023284"/>
    </source>
</evidence>
<dbReference type="PANTHER" id="PTHR35891:SF2">
    <property type="entry name" value="THIOL:DISULFIDE INTERCHANGE PROTEIN DSBA"/>
    <property type="match status" value="1"/>
</dbReference>
<keyword evidence="4" id="KW-1015">Disulfide bond</keyword>
<proteinExistence type="inferred from homology"/>
<evidence type="ECO:0000256" key="1">
    <source>
        <dbReference type="ARBA" id="ARBA00005791"/>
    </source>
</evidence>
<dbReference type="Gene3D" id="3.40.30.10">
    <property type="entry name" value="Glutaredoxin"/>
    <property type="match status" value="1"/>
</dbReference>
<dbReference type="Pfam" id="PF01323">
    <property type="entry name" value="DSBA"/>
    <property type="match status" value="1"/>
</dbReference>
<dbReference type="PIRSF" id="PIRSF001488">
    <property type="entry name" value="Tdi_protein"/>
    <property type="match status" value="1"/>
</dbReference>
<dbReference type="PROSITE" id="PS00194">
    <property type="entry name" value="THIOREDOXIN_1"/>
    <property type="match status" value="1"/>
</dbReference>
<dbReference type="EMBL" id="UINC01135394">
    <property type="protein sequence ID" value="SVD19509.1"/>
    <property type="molecule type" value="Genomic_DNA"/>
</dbReference>
<dbReference type="InterPro" id="IPR036249">
    <property type="entry name" value="Thioredoxin-like_sf"/>
</dbReference>
<organism evidence="7">
    <name type="scientific">marine metagenome</name>
    <dbReference type="NCBI Taxonomy" id="408172"/>
    <lineage>
        <taxon>unclassified sequences</taxon>
        <taxon>metagenomes</taxon>
        <taxon>ecological metagenomes</taxon>
    </lineage>
</organism>
<dbReference type="InterPro" id="IPR017937">
    <property type="entry name" value="Thioredoxin_CS"/>
</dbReference>
<keyword evidence="3" id="KW-0732">Signal</keyword>
<evidence type="ECO:0000259" key="6">
    <source>
        <dbReference type="Pfam" id="PF01323"/>
    </source>
</evidence>
<dbReference type="CDD" id="cd03019">
    <property type="entry name" value="DsbA_DsbA"/>
    <property type="match status" value="1"/>
</dbReference>
<sequence length="220" mass="25164">MIRFFSSLLMLCFFNLTTNAEGFQYEEGTHYVKLEVPVRTRDSRIIEVTEYFSYGCPHCYSFEPLVSQWKQSLPGDVEFDRSPAVWKVSGYELYARTYYTAQALGVLEKTHIALFNAIHAERRRLLDLKSMSAFMAEHGVHPETFVKTFNDSFGVKAMYQQAIARQQLYRSGGVPAVIVNGKYRIEAGMVDNSNANMLQVANFLIDRERRLLPSETGVAD</sequence>
<accession>A0A382TBL0</accession>
<name>A0A382TBL0_9ZZZZ</name>
<comment type="similarity">
    <text evidence="1">Belongs to the thioredoxin family. DsbA subfamily.</text>
</comment>
<evidence type="ECO:0000313" key="7">
    <source>
        <dbReference type="EMBL" id="SVD19509.1"/>
    </source>
</evidence>